<sequence length="70" mass="8047">MMVAIRSSRKIEICGEWNASSRKVTTSRTSRNGRSTSPTTVTFYALIDPCISAWKQNLPFRFHIIPYGYF</sequence>
<protein>
    <submittedName>
        <fullName evidence="2">Uncharacterized protein</fullName>
    </submittedName>
</protein>
<organism evidence="1 2">
    <name type="scientific">Panagrellus redivivus</name>
    <name type="common">Microworm</name>
    <dbReference type="NCBI Taxonomy" id="6233"/>
    <lineage>
        <taxon>Eukaryota</taxon>
        <taxon>Metazoa</taxon>
        <taxon>Ecdysozoa</taxon>
        <taxon>Nematoda</taxon>
        <taxon>Chromadorea</taxon>
        <taxon>Rhabditida</taxon>
        <taxon>Tylenchina</taxon>
        <taxon>Panagrolaimomorpha</taxon>
        <taxon>Panagrolaimoidea</taxon>
        <taxon>Panagrolaimidae</taxon>
        <taxon>Panagrellus</taxon>
    </lineage>
</organism>
<evidence type="ECO:0000313" key="1">
    <source>
        <dbReference type="Proteomes" id="UP000492821"/>
    </source>
</evidence>
<name>A0A7E4WD68_PANRE</name>
<reference evidence="1" key="1">
    <citation type="journal article" date="2013" name="Genetics">
        <title>The draft genome and transcriptome of Panagrellus redivivus are shaped by the harsh demands of a free-living lifestyle.</title>
        <authorList>
            <person name="Srinivasan J."/>
            <person name="Dillman A.R."/>
            <person name="Macchietto M.G."/>
            <person name="Heikkinen L."/>
            <person name="Lakso M."/>
            <person name="Fracchia K.M."/>
            <person name="Antoshechkin I."/>
            <person name="Mortazavi A."/>
            <person name="Wong G."/>
            <person name="Sternberg P.W."/>
        </authorList>
    </citation>
    <scope>NUCLEOTIDE SEQUENCE [LARGE SCALE GENOMIC DNA]</scope>
    <source>
        <strain evidence="1">MT8872</strain>
    </source>
</reference>
<reference evidence="2" key="2">
    <citation type="submission" date="2020-10" db="UniProtKB">
        <authorList>
            <consortium name="WormBaseParasite"/>
        </authorList>
    </citation>
    <scope>IDENTIFICATION</scope>
</reference>
<dbReference type="WBParaSite" id="Pan_g9950.t1">
    <property type="protein sequence ID" value="Pan_g9950.t1"/>
    <property type="gene ID" value="Pan_g9950"/>
</dbReference>
<proteinExistence type="predicted"/>
<accession>A0A7E4WD68</accession>
<keyword evidence="1" id="KW-1185">Reference proteome</keyword>
<dbReference type="AlphaFoldDB" id="A0A7E4WD68"/>
<dbReference type="Proteomes" id="UP000492821">
    <property type="component" value="Unassembled WGS sequence"/>
</dbReference>
<evidence type="ECO:0000313" key="2">
    <source>
        <dbReference type="WBParaSite" id="Pan_g9950.t1"/>
    </source>
</evidence>